<name>A0A6L9XZB2_9MICO</name>
<accession>A0A6L9XZB2</accession>
<organism evidence="1 2">
    <name type="scientific">Leifsonia tongyongensis</name>
    <dbReference type="NCBI Taxonomy" id="1268043"/>
    <lineage>
        <taxon>Bacteria</taxon>
        <taxon>Bacillati</taxon>
        <taxon>Actinomycetota</taxon>
        <taxon>Actinomycetes</taxon>
        <taxon>Micrococcales</taxon>
        <taxon>Microbacteriaceae</taxon>
        <taxon>Leifsonia</taxon>
    </lineage>
</organism>
<gene>
    <name evidence="1" type="ORF">G3T36_12975</name>
</gene>
<reference evidence="1 2" key="1">
    <citation type="journal article" date="2014" name="J. Microbiol.">
        <title>Diaminobutyricibacter tongyongensis gen. nov., sp. nov. and Homoserinibacter gongjuensis gen. nov., sp. nov. belong to the family Microbacteriaceae.</title>
        <authorList>
            <person name="Kim S.J."/>
            <person name="Ahn J.H."/>
            <person name="Weon H.Y."/>
            <person name="Hamada M."/>
            <person name="Suzuki K."/>
            <person name="Kwon S.W."/>
        </authorList>
    </citation>
    <scope>NUCLEOTIDE SEQUENCE [LARGE SCALE GENOMIC DNA]</scope>
    <source>
        <strain evidence="1 2">NBRC 108724</strain>
    </source>
</reference>
<sequence length="373" mass="40839">MEYKDIPTRADIERIAAIREPGSVTIYLRSGPLPADADIARIELKNHLAQALRELEANKIPKARIGAIAAEGDVIVENRDFWRYQSRSLAVFLNGEISETYRLPNRLSSSCDVSDRFYIKPLLRTVTFPQSAYILALAQNSVRLVKISPEAPAETIQVEGMPHDLESFIGRTTIDDRSSAGRVRGAEGQKVRMLEYSQAIDRALHPVLANSTEPLIVAAAEPLLAIYRGVCDYPRLVDSSITGNPEERSDEELATAARGILDEVYAKKTAELKDDFEARMAAGTATGDLSDIARAATYGAVETLVFDIDRRVPGTIDDETGVITFDDEDELSNYGVIDEILRRSLTSKAKVFAVRAEDVPGGGVSAAAVRFPV</sequence>
<dbReference type="EMBL" id="JAAGWY010000002">
    <property type="protein sequence ID" value="NEN06779.1"/>
    <property type="molecule type" value="Genomic_DNA"/>
</dbReference>
<dbReference type="RefSeq" id="WP_163290155.1">
    <property type="nucleotide sequence ID" value="NZ_JAAGWY010000002.1"/>
</dbReference>
<protein>
    <submittedName>
        <fullName evidence="1">Uncharacterized protein</fullName>
    </submittedName>
</protein>
<proteinExistence type="predicted"/>
<dbReference type="Pfam" id="PF18855">
    <property type="entry name" value="baeRF_family11"/>
    <property type="match status" value="1"/>
</dbReference>
<dbReference type="Proteomes" id="UP000474967">
    <property type="component" value="Unassembled WGS sequence"/>
</dbReference>
<keyword evidence="2" id="KW-1185">Reference proteome</keyword>
<comment type="caution">
    <text evidence="1">The sequence shown here is derived from an EMBL/GenBank/DDBJ whole genome shotgun (WGS) entry which is preliminary data.</text>
</comment>
<evidence type="ECO:0000313" key="2">
    <source>
        <dbReference type="Proteomes" id="UP000474967"/>
    </source>
</evidence>
<dbReference type="AlphaFoldDB" id="A0A6L9XZB2"/>
<dbReference type="InterPro" id="IPR041638">
    <property type="entry name" value="BaeRF_family11"/>
</dbReference>
<evidence type="ECO:0000313" key="1">
    <source>
        <dbReference type="EMBL" id="NEN06779.1"/>
    </source>
</evidence>